<organism evidence="2 3">
    <name type="scientific">Acropora cervicornis</name>
    <name type="common">Staghorn coral</name>
    <dbReference type="NCBI Taxonomy" id="6130"/>
    <lineage>
        <taxon>Eukaryota</taxon>
        <taxon>Metazoa</taxon>
        <taxon>Cnidaria</taxon>
        <taxon>Anthozoa</taxon>
        <taxon>Hexacorallia</taxon>
        <taxon>Scleractinia</taxon>
        <taxon>Astrocoeniina</taxon>
        <taxon>Acroporidae</taxon>
        <taxon>Acropora</taxon>
    </lineage>
</organism>
<dbReference type="InterPro" id="IPR036397">
    <property type="entry name" value="RNaseH_sf"/>
</dbReference>
<dbReference type="SUPFAM" id="SSF53098">
    <property type="entry name" value="Ribonuclease H-like"/>
    <property type="match status" value="1"/>
</dbReference>
<dbReference type="InterPro" id="IPR008737">
    <property type="entry name" value="DUF1758"/>
</dbReference>
<comment type="caution">
    <text evidence="2">The sequence shown here is derived from an EMBL/GenBank/DDBJ whole genome shotgun (WGS) entry which is preliminary data.</text>
</comment>
<sequence length="1396" mass="159220">MAPETESSLLVSGEQVLIQTALVDTLNLNTSKKQSTRLLLDCGSQRTYITEDLVNKLQLVSNNTEIVTVFTFGSTKPKEFNTPVVEFGLKLKNGHTMNIQANVVPKITGMIQRAPINSKQFEPFLKDHQLADTLPSELEVSSVELLSGNDYYSELILPERKRLSPGLYLLASHLGWILSGRLPTEERKTSELSMFLMGGHSCQQYQQSFIPKNSEVFMKPNLDEFWKLETIGIKDPVNDCDDDQAIQNFHETVRKTNGRYEVTWPWKEANPRLPDNYQLALGRLNSLLKRIQGKPELLQKYDSIIKDQLKKEIIEEVNDRTEEGCKKHYIPHHAVITPDRKTTKVRIVYDVSAKVRKGCKSLNECLHRGPVILEDLCGLLIRFRSHKVALTADIERAFLQVGLQPTDRDVTRFLWLKDPTKPLTKDNLQIYRFTRVPFGVISSPFLLRATILHHLEQAGTPTSKKIMKHMYVDNLLTGVNSSKEAKEFYSESKEVFHQSSMNLREWGSNSKEFLKSIPEQDRVKETITKVLGILWNTVADQLAVKGSKPTECSSKREVLKSIATVFDPLGFFTPATFQGKLFLQELWASEKEWDEKLEEEMLHKWMKLQKENECISMVTLPRFIGNSNCQLLCFCDASAKAYASVVYLSSDAGVNLLFSKARVAPIKKLGIPRLELLAVLISVRMLHFLQEQLQLPVEKKFLWTDNQCVLHWIMSKKPLTTFVRNRVKEITETKDISFRYVITSQNPADLASRGVSAQDLDKCELWWRGPKWLQDSEKTWPTWDIPIITKEILEKIESETKGPKTLYEISNVTGENTTEGKVENKDKSTPSATPFGMDERKYSSLVRLLRITAWLLRFLQKARKQKVQTGELKAIEIKRAKILWIKFIQKANFPGAFNTTSGNVNEKDHKNQLGIQLHDDGLLRCHGRMVHAEIPDDAIYPILLPKRSYFTLLLIKEYHQKLFHSGVSHTLAQLRNEYWIPQGRAEVKKAIHGCGICKRFQGGPFKLPSMSPWPRKKVAKCAPFTYTGLDYFGPLYIQNKSSKEKVWVCLFTCVTVRAIHLELINDMTAEQFLLALRRFIARRGKPTQIILDNAQQFKLAKTAIDKAWKETISNREVQSYNANQGIEWNFIVELAPWMGGFYERLVGTGALKKSIGKICLTEKKLETFLTEAEAVINSRPLVYVGEDFGSGFSLTPADFLTLNAKSGIPIIEINNSHDPDYGKKSSTDKLLEIWGKGQQHLNSLWRVWKDDYLLNLRERGQTHVKGPRIQAAEEPRVGNVVLLKEDLPRGVWKMGKITELISSSDGKFRAAKVLLPTKKVLKRPLNLLYPLECGSVQEIEATQDGEQLEETVEDTSTTLRPTRAAATRARKQMQRLLSSEIGTFSWLGSVAEFPRI</sequence>
<dbReference type="Proteomes" id="UP001249851">
    <property type="component" value="Unassembled WGS sequence"/>
</dbReference>
<evidence type="ECO:0000259" key="1">
    <source>
        <dbReference type="PROSITE" id="PS50994"/>
    </source>
</evidence>
<name>A0AAD9QIC8_ACRCE</name>
<dbReference type="Pfam" id="PF05380">
    <property type="entry name" value="Peptidase_A17"/>
    <property type="match status" value="1"/>
</dbReference>
<dbReference type="GO" id="GO:0015074">
    <property type="term" value="P:DNA integration"/>
    <property type="evidence" value="ECO:0007669"/>
    <property type="project" value="InterPro"/>
</dbReference>
<dbReference type="SUPFAM" id="SSF56672">
    <property type="entry name" value="DNA/RNA polymerases"/>
    <property type="match status" value="1"/>
</dbReference>
<dbReference type="PANTHER" id="PTHR47331:SF1">
    <property type="entry name" value="GAG-LIKE PROTEIN"/>
    <property type="match status" value="1"/>
</dbReference>
<dbReference type="Gene3D" id="3.30.420.10">
    <property type="entry name" value="Ribonuclease H-like superfamily/Ribonuclease H"/>
    <property type="match status" value="1"/>
</dbReference>
<reference evidence="2" key="1">
    <citation type="journal article" date="2023" name="G3 (Bethesda)">
        <title>Whole genome assembly and annotation of the endangered Caribbean coral Acropora cervicornis.</title>
        <authorList>
            <person name="Selwyn J.D."/>
            <person name="Vollmer S.V."/>
        </authorList>
    </citation>
    <scope>NUCLEOTIDE SEQUENCE</scope>
    <source>
        <strain evidence="2">K2</strain>
    </source>
</reference>
<dbReference type="InterPro" id="IPR043128">
    <property type="entry name" value="Rev_trsase/Diguanyl_cyclase"/>
</dbReference>
<proteinExistence type="predicted"/>
<dbReference type="InterPro" id="IPR012337">
    <property type="entry name" value="RNaseH-like_sf"/>
</dbReference>
<dbReference type="Pfam" id="PF05585">
    <property type="entry name" value="DUF1758"/>
    <property type="match status" value="1"/>
</dbReference>
<dbReference type="InterPro" id="IPR041588">
    <property type="entry name" value="Integrase_H2C2"/>
</dbReference>
<dbReference type="CDD" id="cd01644">
    <property type="entry name" value="RT_pepA17"/>
    <property type="match status" value="1"/>
</dbReference>
<reference evidence="2" key="2">
    <citation type="journal article" date="2023" name="Science">
        <title>Genomic signatures of disease resistance in endangered staghorn corals.</title>
        <authorList>
            <person name="Vollmer S.V."/>
            <person name="Selwyn J.D."/>
            <person name="Despard B.A."/>
            <person name="Roesel C.L."/>
        </authorList>
    </citation>
    <scope>NUCLEOTIDE SEQUENCE</scope>
    <source>
        <strain evidence="2">K2</strain>
    </source>
</reference>
<dbReference type="InterPro" id="IPR001584">
    <property type="entry name" value="Integrase_cat-core"/>
</dbReference>
<dbReference type="Gene3D" id="3.10.10.10">
    <property type="entry name" value="HIV Type 1 Reverse Transcriptase, subunit A, domain 1"/>
    <property type="match status" value="1"/>
</dbReference>
<dbReference type="InterPro" id="IPR043502">
    <property type="entry name" value="DNA/RNA_pol_sf"/>
</dbReference>
<evidence type="ECO:0000313" key="3">
    <source>
        <dbReference type="Proteomes" id="UP001249851"/>
    </source>
</evidence>
<dbReference type="PANTHER" id="PTHR47331">
    <property type="entry name" value="PHD-TYPE DOMAIN-CONTAINING PROTEIN"/>
    <property type="match status" value="1"/>
</dbReference>
<dbReference type="Gene3D" id="3.30.70.270">
    <property type="match status" value="1"/>
</dbReference>
<dbReference type="Pfam" id="PF18701">
    <property type="entry name" value="DUF5641"/>
    <property type="match status" value="1"/>
</dbReference>
<dbReference type="Pfam" id="PF00078">
    <property type="entry name" value="RVT_1"/>
    <property type="match status" value="1"/>
</dbReference>
<evidence type="ECO:0000313" key="2">
    <source>
        <dbReference type="EMBL" id="KAK2561807.1"/>
    </source>
</evidence>
<dbReference type="PROSITE" id="PS50994">
    <property type="entry name" value="INTEGRASE"/>
    <property type="match status" value="1"/>
</dbReference>
<protein>
    <recommendedName>
        <fullName evidence="1">Integrase catalytic domain-containing protein</fullName>
    </recommendedName>
</protein>
<dbReference type="EMBL" id="JARQWQ010000031">
    <property type="protein sequence ID" value="KAK2561807.1"/>
    <property type="molecule type" value="Genomic_DNA"/>
</dbReference>
<dbReference type="Gene3D" id="1.10.340.70">
    <property type="match status" value="1"/>
</dbReference>
<dbReference type="InterPro" id="IPR000477">
    <property type="entry name" value="RT_dom"/>
</dbReference>
<dbReference type="InterPro" id="IPR008042">
    <property type="entry name" value="Retrotrans_Pao"/>
</dbReference>
<dbReference type="GO" id="GO:0003676">
    <property type="term" value="F:nucleic acid binding"/>
    <property type="evidence" value="ECO:0007669"/>
    <property type="project" value="InterPro"/>
</dbReference>
<accession>A0AAD9QIC8</accession>
<feature type="domain" description="Integrase catalytic" evidence="1">
    <location>
        <begin position="1019"/>
        <end position="1204"/>
    </location>
</feature>
<gene>
    <name evidence="2" type="ORF">P5673_015193</name>
</gene>
<dbReference type="Pfam" id="PF17921">
    <property type="entry name" value="Integrase_H2C2"/>
    <property type="match status" value="1"/>
</dbReference>
<keyword evidence="3" id="KW-1185">Reference proteome</keyword>
<dbReference type="InterPro" id="IPR040676">
    <property type="entry name" value="DUF5641"/>
</dbReference>